<dbReference type="Pfam" id="PF04657">
    <property type="entry name" value="DMT_YdcZ"/>
    <property type="match status" value="2"/>
</dbReference>
<evidence type="ECO:0000313" key="3">
    <source>
        <dbReference type="EMBL" id="MFB9641811.1"/>
    </source>
</evidence>
<feature type="transmembrane region" description="Helical" evidence="2">
    <location>
        <begin position="67"/>
        <end position="87"/>
    </location>
</feature>
<evidence type="ECO:0000256" key="2">
    <source>
        <dbReference type="SAM" id="Phobius"/>
    </source>
</evidence>
<accession>A0ABV5SQ01</accession>
<feature type="transmembrane region" description="Helical" evidence="2">
    <location>
        <begin position="35"/>
        <end position="55"/>
    </location>
</feature>
<name>A0ABV5SQ01_9MICO</name>
<comment type="caution">
    <text evidence="3">The sequence shown here is derived from an EMBL/GenBank/DDBJ whole genome shotgun (WGS) entry which is preliminary data.</text>
</comment>
<feature type="transmembrane region" description="Helical" evidence="2">
    <location>
        <begin position="261"/>
        <end position="280"/>
    </location>
</feature>
<dbReference type="PANTHER" id="PTHR34821">
    <property type="entry name" value="INNER MEMBRANE PROTEIN YDCZ"/>
    <property type="match status" value="1"/>
</dbReference>
<evidence type="ECO:0000256" key="1">
    <source>
        <dbReference type="SAM" id="MobiDB-lite"/>
    </source>
</evidence>
<feature type="transmembrane region" description="Helical" evidence="2">
    <location>
        <begin position="170"/>
        <end position="188"/>
    </location>
</feature>
<reference evidence="3 4" key="1">
    <citation type="submission" date="2024-09" db="EMBL/GenBank/DDBJ databases">
        <authorList>
            <person name="Sun Q."/>
            <person name="Mori K."/>
        </authorList>
    </citation>
    <scope>NUCLEOTIDE SEQUENCE [LARGE SCALE GENOMIC DNA]</scope>
    <source>
        <strain evidence="3 4">JCM 14321</strain>
    </source>
</reference>
<dbReference type="EMBL" id="JBHMBL010000001">
    <property type="protein sequence ID" value="MFB9641811.1"/>
    <property type="molecule type" value="Genomic_DNA"/>
</dbReference>
<protein>
    <submittedName>
        <fullName evidence="3">DMT family transporter</fullName>
    </submittedName>
</protein>
<proteinExistence type="predicted"/>
<organism evidence="3 4">
    <name type="scientific">Agromyces lapidis</name>
    <dbReference type="NCBI Taxonomy" id="279574"/>
    <lineage>
        <taxon>Bacteria</taxon>
        <taxon>Bacillati</taxon>
        <taxon>Actinomycetota</taxon>
        <taxon>Actinomycetes</taxon>
        <taxon>Micrococcales</taxon>
        <taxon>Microbacteriaceae</taxon>
        <taxon>Agromyces</taxon>
    </lineage>
</organism>
<gene>
    <name evidence="3" type="ORF">ACFFQV_05840</name>
</gene>
<feature type="transmembrane region" description="Helical" evidence="2">
    <location>
        <begin position="315"/>
        <end position="333"/>
    </location>
</feature>
<dbReference type="PANTHER" id="PTHR34821:SF2">
    <property type="entry name" value="INNER MEMBRANE PROTEIN YDCZ"/>
    <property type="match status" value="1"/>
</dbReference>
<keyword evidence="4" id="KW-1185">Reference proteome</keyword>
<dbReference type="RefSeq" id="WP_246192143.1">
    <property type="nucleotide sequence ID" value="NZ_BAAANI010000006.1"/>
</dbReference>
<feature type="transmembrane region" description="Helical" evidence="2">
    <location>
        <begin position="107"/>
        <end position="128"/>
    </location>
</feature>
<feature type="transmembrane region" description="Helical" evidence="2">
    <location>
        <begin position="285"/>
        <end position="303"/>
    </location>
</feature>
<keyword evidence="2" id="KW-0812">Transmembrane</keyword>
<keyword evidence="2" id="KW-1133">Transmembrane helix</keyword>
<evidence type="ECO:0000313" key="4">
    <source>
        <dbReference type="Proteomes" id="UP001589667"/>
    </source>
</evidence>
<feature type="transmembrane region" description="Helical" evidence="2">
    <location>
        <begin position="194"/>
        <end position="213"/>
    </location>
</feature>
<feature type="transmembrane region" description="Helical" evidence="2">
    <location>
        <begin position="134"/>
        <end position="158"/>
    </location>
</feature>
<dbReference type="InterPro" id="IPR006750">
    <property type="entry name" value="YdcZ"/>
</dbReference>
<feature type="region of interest" description="Disordered" evidence="1">
    <location>
        <begin position="1"/>
        <end position="24"/>
    </location>
</feature>
<keyword evidence="2" id="KW-0472">Membrane</keyword>
<feature type="transmembrane region" description="Helical" evidence="2">
    <location>
        <begin position="225"/>
        <end position="249"/>
    </location>
</feature>
<dbReference type="Proteomes" id="UP001589667">
    <property type="component" value="Unassembled WGS sequence"/>
</dbReference>
<sequence length="355" mass="36482">MTEFISGEPSNAEPQHPGHRHAHVHPHVERTRMPLWIAVVLAIVFGAGTALQSRINGQLAAELDDPYTAAAISFGTGLVILTVALAVWRPGRDGIARVLAGLRAGRLAWWMVLGGLAGAWFVVTQGLSAGVLGVAMFTVAIVAGQTIGGIVFDLIGLGPGGRRPLTPMRVLGALLALVAIGWAVSAQLAHDVPLLVMLFPFVAGLGVGWQQAVNGRVKAEAGSALTAAFGNFLVGTAALVVVMLGHAAIAGWPERLPTEPWLYLGGAIGCIFIAGQALVVRVIGVLLLALCGVAGQLAGALALDLLLPTGRPVDGATIGGTVLAVIAVAVASIRWSRHRHRAPEPGDGDAVSRSS</sequence>